<keyword evidence="3" id="KW-0456">Lyase</keyword>
<evidence type="ECO:0000256" key="3">
    <source>
        <dbReference type="ARBA" id="ARBA00023239"/>
    </source>
</evidence>
<feature type="domain" description="Terpene synthase N-terminal" evidence="4">
    <location>
        <begin position="25"/>
        <end position="98"/>
    </location>
</feature>
<dbReference type="InterPro" id="IPR005630">
    <property type="entry name" value="Terpene_synthase_metal-bd"/>
</dbReference>
<dbReference type="EMBL" id="CAUOFW020001251">
    <property type="protein sequence ID" value="CAK9142774.1"/>
    <property type="molecule type" value="Genomic_DNA"/>
</dbReference>
<evidence type="ECO:0000259" key="4">
    <source>
        <dbReference type="Pfam" id="PF01397"/>
    </source>
</evidence>
<dbReference type="GO" id="GO:0046872">
    <property type="term" value="F:metal ion binding"/>
    <property type="evidence" value="ECO:0007669"/>
    <property type="project" value="UniProtKB-KW"/>
</dbReference>
<evidence type="ECO:0000313" key="8">
    <source>
        <dbReference type="Proteomes" id="UP001642360"/>
    </source>
</evidence>
<dbReference type="SUPFAM" id="SSF48239">
    <property type="entry name" value="Terpenoid cyclases/Protein prenyltransferases"/>
    <property type="match status" value="1"/>
</dbReference>
<evidence type="ECO:0000256" key="1">
    <source>
        <dbReference type="ARBA" id="ARBA00001946"/>
    </source>
</evidence>
<reference evidence="7 8" key="1">
    <citation type="submission" date="2024-02" db="EMBL/GenBank/DDBJ databases">
        <authorList>
            <person name="Vignale AGUSTIN F."/>
            <person name="Sosa J E."/>
            <person name="Modenutti C."/>
        </authorList>
    </citation>
    <scope>NUCLEOTIDE SEQUENCE [LARGE SCALE GENOMIC DNA]</scope>
</reference>
<evidence type="ECO:0000313" key="7">
    <source>
        <dbReference type="EMBL" id="CAK9157653.1"/>
    </source>
</evidence>
<dbReference type="InterPro" id="IPR050148">
    <property type="entry name" value="Terpene_synthase-like"/>
</dbReference>
<dbReference type="InterPro" id="IPR001906">
    <property type="entry name" value="Terpene_synth_N"/>
</dbReference>
<evidence type="ECO:0000256" key="2">
    <source>
        <dbReference type="ARBA" id="ARBA00022723"/>
    </source>
</evidence>
<keyword evidence="2" id="KW-0479">Metal-binding</keyword>
<name>A0ABC8SKF1_9AQUA</name>
<dbReference type="InterPro" id="IPR036965">
    <property type="entry name" value="Terpene_synth_N_sf"/>
</dbReference>
<gene>
    <name evidence="6" type="ORF">ILEXP_LOCUS10464</name>
    <name evidence="7" type="ORF">ILEXP_LOCUS26211</name>
</gene>
<keyword evidence="8" id="KW-1185">Reference proteome</keyword>
<dbReference type="AlphaFoldDB" id="A0ABC8SKF1"/>
<dbReference type="InterPro" id="IPR008930">
    <property type="entry name" value="Terpenoid_cyclase/PrenylTrfase"/>
</dbReference>
<organism evidence="7 8">
    <name type="scientific">Ilex paraguariensis</name>
    <name type="common">yerba mate</name>
    <dbReference type="NCBI Taxonomy" id="185542"/>
    <lineage>
        <taxon>Eukaryota</taxon>
        <taxon>Viridiplantae</taxon>
        <taxon>Streptophyta</taxon>
        <taxon>Embryophyta</taxon>
        <taxon>Tracheophyta</taxon>
        <taxon>Spermatophyta</taxon>
        <taxon>Magnoliopsida</taxon>
        <taxon>eudicotyledons</taxon>
        <taxon>Gunneridae</taxon>
        <taxon>Pentapetalae</taxon>
        <taxon>asterids</taxon>
        <taxon>campanulids</taxon>
        <taxon>Aquifoliales</taxon>
        <taxon>Aquifoliaceae</taxon>
        <taxon>Ilex</taxon>
    </lineage>
</organism>
<dbReference type="Gene3D" id="1.50.10.130">
    <property type="entry name" value="Terpene synthase, N-terminal domain"/>
    <property type="match status" value="1"/>
</dbReference>
<dbReference type="InterPro" id="IPR008949">
    <property type="entry name" value="Isoprenoid_synthase_dom_sf"/>
</dbReference>
<evidence type="ECO:0000313" key="6">
    <source>
        <dbReference type="EMBL" id="CAK9142774.1"/>
    </source>
</evidence>
<comment type="caution">
    <text evidence="7">The sequence shown here is derived from an EMBL/GenBank/DDBJ whole genome shotgun (WGS) entry which is preliminary data.</text>
</comment>
<feature type="domain" description="Terpene synthase metal-binding" evidence="5">
    <location>
        <begin position="155"/>
        <end position="225"/>
    </location>
</feature>
<protein>
    <submittedName>
        <fullName evidence="7">Uncharacterized protein</fullName>
    </submittedName>
</protein>
<dbReference type="GO" id="GO:0016829">
    <property type="term" value="F:lyase activity"/>
    <property type="evidence" value="ECO:0007669"/>
    <property type="project" value="UniProtKB-KW"/>
</dbReference>
<comment type="cofactor">
    <cofactor evidence="1">
        <name>Mg(2+)</name>
        <dbReference type="ChEBI" id="CHEBI:18420"/>
    </cofactor>
</comment>
<dbReference type="Pfam" id="PF01397">
    <property type="entry name" value="Terpene_synth"/>
    <property type="match status" value="1"/>
</dbReference>
<dbReference type="Gene3D" id="1.10.600.10">
    <property type="entry name" value="Farnesyl Diphosphate Synthase"/>
    <property type="match status" value="1"/>
</dbReference>
<proteinExistence type="predicted"/>
<dbReference type="PANTHER" id="PTHR31225:SF221">
    <property type="entry name" value="(-)-GERMACRENE D SYNTHASE"/>
    <property type="match status" value="1"/>
</dbReference>
<dbReference type="EMBL" id="CAUOFW020003037">
    <property type="protein sequence ID" value="CAK9157653.1"/>
    <property type="molecule type" value="Genomic_DNA"/>
</dbReference>
<sequence length="229" mass="26859">MSARIENMYTLLVAHFVCWVLFGKADVFKKFKDEEEGKFEESLITDAQELLSLYEATQLMVHRECHILEEALVFTTTNLESLLPHLNNLFAEQVNHALQLPIRKALTRLESRTYMTIYQEDDRHNQILLNFAKLDFNLLQKVHQRELSGITRWWKDLDFATTLPFARDGLVECYFWILGVYYVPQYILARKILTKVIAMTSIVDDIYDVYGTLEELVLFTDAIERSLIP</sequence>
<dbReference type="SUPFAM" id="SSF48576">
    <property type="entry name" value="Terpenoid synthases"/>
    <property type="match status" value="1"/>
</dbReference>
<dbReference type="PANTHER" id="PTHR31225">
    <property type="entry name" value="OS04G0344100 PROTEIN-RELATED"/>
    <property type="match status" value="1"/>
</dbReference>
<evidence type="ECO:0000259" key="5">
    <source>
        <dbReference type="Pfam" id="PF03936"/>
    </source>
</evidence>
<dbReference type="Pfam" id="PF03936">
    <property type="entry name" value="Terpene_synth_C"/>
    <property type="match status" value="1"/>
</dbReference>
<accession>A0ABC8SKF1</accession>
<dbReference type="Proteomes" id="UP001642360">
    <property type="component" value="Unassembled WGS sequence"/>
</dbReference>